<evidence type="ECO:0000256" key="3">
    <source>
        <dbReference type="ARBA" id="ARBA00013143"/>
    </source>
</evidence>
<dbReference type="GO" id="GO:0006564">
    <property type="term" value="P:L-serine biosynthetic process"/>
    <property type="evidence" value="ECO:0007669"/>
    <property type="project" value="UniProtKB-UniRule"/>
</dbReference>
<reference evidence="13" key="2">
    <citation type="submission" date="2020-09" db="EMBL/GenBank/DDBJ databases">
        <authorList>
            <person name="Sun Q."/>
            <person name="Ohkuma M."/>
        </authorList>
    </citation>
    <scope>NUCLEOTIDE SEQUENCE</scope>
    <source>
        <strain evidence="13">JCM 19596</strain>
    </source>
</reference>
<comment type="similarity">
    <text evidence="2 9">Belongs to the D-isomer specific 2-hydroxyacid dehydrogenase family.</text>
</comment>
<evidence type="ECO:0000256" key="2">
    <source>
        <dbReference type="ARBA" id="ARBA00005854"/>
    </source>
</evidence>
<dbReference type="EC" id="1.1.1.95" evidence="3 9"/>
<evidence type="ECO:0000259" key="12">
    <source>
        <dbReference type="Pfam" id="PF19304"/>
    </source>
</evidence>
<dbReference type="GO" id="GO:0004617">
    <property type="term" value="F:phosphoglycerate dehydrogenase activity"/>
    <property type="evidence" value="ECO:0007669"/>
    <property type="project" value="UniProtKB-UniRule"/>
</dbReference>
<dbReference type="Proteomes" id="UP000607197">
    <property type="component" value="Unassembled WGS sequence"/>
</dbReference>
<dbReference type="GO" id="GO:0051287">
    <property type="term" value="F:NAD binding"/>
    <property type="evidence" value="ECO:0007669"/>
    <property type="project" value="UniProtKB-UniRule"/>
</dbReference>
<evidence type="ECO:0000256" key="1">
    <source>
        <dbReference type="ARBA" id="ARBA00005216"/>
    </source>
</evidence>
<evidence type="ECO:0000256" key="6">
    <source>
        <dbReference type="ARBA" id="ARBA00023027"/>
    </source>
</evidence>
<gene>
    <name evidence="13" type="ORF">GCM10009039_01690</name>
</gene>
<dbReference type="InterPro" id="IPR006140">
    <property type="entry name" value="D-isomer_DH_NAD-bd"/>
</dbReference>
<dbReference type="InterPro" id="IPR006236">
    <property type="entry name" value="PGDH"/>
</dbReference>
<comment type="pathway">
    <text evidence="1 9">Amino-acid biosynthesis; L-serine biosynthesis; L-serine from 3-phospho-D-glycerate: step 1/3.</text>
</comment>
<keyword evidence="9" id="KW-0028">Amino-acid biosynthesis</keyword>
<feature type="domain" description="D-isomer specific 2-hydroxyacid dehydrogenase catalytic" evidence="10">
    <location>
        <begin position="3"/>
        <end position="311"/>
    </location>
</feature>
<dbReference type="CDD" id="cd12173">
    <property type="entry name" value="PGDH_4"/>
    <property type="match status" value="1"/>
</dbReference>
<keyword evidence="7 9" id="KW-0718">Serine biosynthesis</keyword>
<dbReference type="Pfam" id="PF00389">
    <property type="entry name" value="2-Hacid_dh"/>
    <property type="match status" value="1"/>
</dbReference>
<sequence length="526" mass="55019">MKVLVTDPIADAGLAVLHDAGYTVVEAYDVEGDALLEAVSDANALVVRSGTQVTEAVFEAADDLRIVARAGIGVDNIDIDAATEHGVIVANAPEGNVRAAAEHTVAMAFAAARSIPQAHGRLKQGEWAKGDFVGHEVNDKTLGVVGLGRVGQEVAKRLGALGMDLVAYDPYIGEDRANQLGAELVDLDDCIARADFLTIHVPLTPETEGLIGAEELAQLEDGYVVNCARGGVVDESALAEAVEDGVVAGAALDVFADEPLPENSPLLDVDDIVVTPHLGASTTEAQEHVATTTADQVVAAFEDEPVLNALNAPSVDAAAFDRIRPYVDLAETAGRVAAQLFDGRVERIEIAYAGDIAGEDVDLVTASAQQGVFDPLEWQVNAVNAPRVAEERGIDVTETKTRASEDFQSLLTVTVGGDGEELSVSGTLFAGDDPRLVSVDGYRVDAIPAGHMLVARNYDEPGVIGLIGTVLGDHDVNIAGMFNARGKHGGEALTVYNLDAAVPDDAVDDLLADDRIISVTEIELDD</sequence>
<dbReference type="AlphaFoldDB" id="A0A830EZB0"/>
<evidence type="ECO:0000256" key="4">
    <source>
        <dbReference type="ARBA" id="ARBA00021582"/>
    </source>
</evidence>
<dbReference type="SUPFAM" id="SSF143548">
    <property type="entry name" value="Serine metabolism enzymes domain"/>
    <property type="match status" value="1"/>
</dbReference>
<dbReference type="NCBIfam" id="TIGR01327">
    <property type="entry name" value="PGDH"/>
    <property type="match status" value="1"/>
</dbReference>
<evidence type="ECO:0000259" key="10">
    <source>
        <dbReference type="Pfam" id="PF00389"/>
    </source>
</evidence>
<dbReference type="FunFam" id="3.30.1330.90:FF:000003">
    <property type="entry name" value="D-3-phosphoglycerate dehydrogenase"/>
    <property type="match status" value="1"/>
</dbReference>
<dbReference type="InterPro" id="IPR029752">
    <property type="entry name" value="D-isomer_DH_CS1"/>
</dbReference>
<evidence type="ECO:0000256" key="5">
    <source>
        <dbReference type="ARBA" id="ARBA00023002"/>
    </source>
</evidence>
<feature type="domain" description="D-3-phosphoglycerate dehydrogenase ASB" evidence="12">
    <location>
        <begin position="322"/>
        <end position="439"/>
    </location>
</feature>
<dbReference type="PANTHER" id="PTHR42938">
    <property type="entry name" value="FORMATE DEHYDROGENASE 1"/>
    <property type="match status" value="1"/>
</dbReference>
<dbReference type="SUPFAM" id="SSF51735">
    <property type="entry name" value="NAD(P)-binding Rossmann-fold domains"/>
    <property type="match status" value="1"/>
</dbReference>
<accession>A0A830EZB0</accession>
<dbReference type="Pfam" id="PF19304">
    <property type="entry name" value="PGDH_inter"/>
    <property type="match status" value="1"/>
</dbReference>
<reference evidence="13" key="1">
    <citation type="journal article" date="2014" name="Int. J. Syst. Evol. Microbiol.">
        <title>Complete genome sequence of Corynebacterium casei LMG S-19264T (=DSM 44701T), isolated from a smear-ripened cheese.</title>
        <authorList>
            <consortium name="US DOE Joint Genome Institute (JGI-PGF)"/>
            <person name="Walter F."/>
            <person name="Albersmeier A."/>
            <person name="Kalinowski J."/>
            <person name="Ruckert C."/>
        </authorList>
    </citation>
    <scope>NUCLEOTIDE SEQUENCE</scope>
    <source>
        <strain evidence="13">JCM 19596</strain>
    </source>
</reference>
<keyword evidence="6 9" id="KW-0520">NAD</keyword>
<keyword evidence="5 9" id="KW-0560">Oxidoreductase</keyword>
<protein>
    <recommendedName>
        <fullName evidence="4 9">D-3-phosphoglycerate dehydrogenase</fullName>
        <ecNumber evidence="3 9">1.1.1.95</ecNumber>
    </recommendedName>
</protein>
<name>A0A830EZB0_9EURY</name>
<dbReference type="OrthoDB" id="7437at2157"/>
<dbReference type="CDD" id="cd04902">
    <property type="entry name" value="ACT_3PGDH-xct"/>
    <property type="match status" value="1"/>
</dbReference>
<dbReference type="SUPFAM" id="SSF52283">
    <property type="entry name" value="Formate/glycerate dehydrogenase catalytic domain-like"/>
    <property type="match status" value="1"/>
</dbReference>
<dbReference type="Gene3D" id="3.30.1330.90">
    <property type="entry name" value="D-3-phosphoglycerate dehydrogenase, domain 3"/>
    <property type="match status" value="1"/>
</dbReference>
<keyword evidence="14" id="KW-1185">Reference proteome</keyword>
<dbReference type="PROSITE" id="PS00065">
    <property type="entry name" value="D_2_HYDROXYACID_DH_1"/>
    <property type="match status" value="1"/>
</dbReference>
<evidence type="ECO:0000313" key="14">
    <source>
        <dbReference type="Proteomes" id="UP000607197"/>
    </source>
</evidence>
<evidence type="ECO:0000313" key="13">
    <source>
        <dbReference type="EMBL" id="GGL47058.1"/>
    </source>
</evidence>
<dbReference type="InterPro" id="IPR029009">
    <property type="entry name" value="ASB_dom_sf"/>
</dbReference>
<proteinExistence type="inferred from homology"/>
<dbReference type="UniPathway" id="UPA00135">
    <property type="reaction ID" value="UER00196"/>
</dbReference>
<dbReference type="PANTHER" id="PTHR42938:SF9">
    <property type="entry name" value="FORMATE DEHYDROGENASE 1"/>
    <property type="match status" value="1"/>
</dbReference>
<dbReference type="InterPro" id="IPR045626">
    <property type="entry name" value="PGDH_ASB_dom"/>
</dbReference>
<dbReference type="RefSeq" id="WP_188974876.1">
    <property type="nucleotide sequence ID" value="NZ_BMPG01000001.1"/>
</dbReference>
<dbReference type="Gene3D" id="3.30.70.260">
    <property type="match status" value="1"/>
</dbReference>
<evidence type="ECO:0000256" key="8">
    <source>
        <dbReference type="ARBA" id="ARBA00048731"/>
    </source>
</evidence>
<dbReference type="Pfam" id="PF02826">
    <property type="entry name" value="2-Hacid_dh_C"/>
    <property type="match status" value="1"/>
</dbReference>
<dbReference type="EMBL" id="BMPG01000001">
    <property type="protein sequence ID" value="GGL47058.1"/>
    <property type="molecule type" value="Genomic_DNA"/>
</dbReference>
<dbReference type="InterPro" id="IPR006139">
    <property type="entry name" value="D-isomer_2_OHA_DH_cat_dom"/>
</dbReference>
<dbReference type="FunFam" id="3.40.50.720:FF:000021">
    <property type="entry name" value="D-3-phosphoglycerate dehydrogenase"/>
    <property type="match status" value="1"/>
</dbReference>
<dbReference type="InterPro" id="IPR045865">
    <property type="entry name" value="ACT-like_dom_sf"/>
</dbReference>
<organism evidence="13 14">
    <name type="scientific">Halocalculus aciditolerans</name>
    <dbReference type="NCBI Taxonomy" id="1383812"/>
    <lineage>
        <taxon>Archaea</taxon>
        <taxon>Methanobacteriati</taxon>
        <taxon>Methanobacteriota</taxon>
        <taxon>Stenosarchaea group</taxon>
        <taxon>Halobacteria</taxon>
        <taxon>Halobacteriales</taxon>
        <taxon>Halobacteriaceae</taxon>
        <taxon>Halocalculus</taxon>
    </lineage>
</organism>
<dbReference type="Gene3D" id="3.40.50.720">
    <property type="entry name" value="NAD(P)-binding Rossmann-like Domain"/>
    <property type="match status" value="2"/>
</dbReference>
<comment type="caution">
    <text evidence="13">The sequence shown here is derived from an EMBL/GenBank/DDBJ whole genome shotgun (WGS) entry which is preliminary data.</text>
</comment>
<comment type="catalytic activity">
    <reaction evidence="8 9">
        <text>(2R)-3-phosphoglycerate + NAD(+) = 3-phosphooxypyruvate + NADH + H(+)</text>
        <dbReference type="Rhea" id="RHEA:12641"/>
        <dbReference type="ChEBI" id="CHEBI:15378"/>
        <dbReference type="ChEBI" id="CHEBI:18110"/>
        <dbReference type="ChEBI" id="CHEBI:57540"/>
        <dbReference type="ChEBI" id="CHEBI:57945"/>
        <dbReference type="ChEBI" id="CHEBI:58272"/>
        <dbReference type="EC" id="1.1.1.95"/>
    </reaction>
</comment>
<feature type="domain" description="D-isomer specific 2-hydroxyacid dehydrogenase NAD-binding" evidence="11">
    <location>
        <begin position="105"/>
        <end position="279"/>
    </location>
</feature>
<evidence type="ECO:0000256" key="9">
    <source>
        <dbReference type="RuleBase" id="RU363003"/>
    </source>
</evidence>
<dbReference type="SUPFAM" id="SSF55021">
    <property type="entry name" value="ACT-like"/>
    <property type="match status" value="1"/>
</dbReference>
<dbReference type="InterPro" id="IPR036291">
    <property type="entry name" value="NAD(P)-bd_dom_sf"/>
</dbReference>
<evidence type="ECO:0000256" key="7">
    <source>
        <dbReference type="ARBA" id="ARBA00023299"/>
    </source>
</evidence>
<evidence type="ECO:0000259" key="11">
    <source>
        <dbReference type="Pfam" id="PF02826"/>
    </source>
</evidence>